<reference evidence="4" key="1">
    <citation type="submission" date="2016-10" db="EMBL/GenBank/DDBJ databases">
        <authorList>
            <person name="Varghese N."/>
            <person name="Submissions S."/>
        </authorList>
    </citation>
    <scope>NUCLEOTIDE SEQUENCE [LARGE SCALE GENOMIC DNA]</scope>
    <source>
        <strain evidence="4">DSM 23515</strain>
    </source>
</reference>
<dbReference type="SMART" id="SM01259">
    <property type="entry name" value="LAB_N"/>
    <property type="match status" value="2"/>
</dbReference>
<evidence type="ECO:0000313" key="4">
    <source>
        <dbReference type="Proteomes" id="UP000199116"/>
    </source>
</evidence>
<evidence type="ECO:0000259" key="2">
    <source>
        <dbReference type="SMART" id="SM01259"/>
    </source>
</evidence>
<evidence type="ECO:0000313" key="3">
    <source>
        <dbReference type="EMBL" id="SFF99775.1"/>
    </source>
</evidence>
<keyword evidence="4" id="KW-1185">Reference proteome</keyword>
<sequence>MDNSLLIYVIGFTAQILFSSRMIMQWILSEKQKKVLTPILFWELSLLASFLLFIYGYFRDDFAIMLGQTLTYFIYIRNLHFQGQWKKLPYLIRFIILVFPAIVVIYSFFNNEYNLQKLFLNEAIPFWLLLLGIFAQVVFTLRFLYQWIYSEKQKKSCLPLGFWWLSLVGSSLILIYAVFRKDPVLLIGHLFGAIMYIRNIIIHHNEIRE</sequence>
<evidence type="ECO:0000256" key="1">
    <source>
        <dbReference type="SAM" id="Phobius"/>
    </source>
</evidence>
<accession>A0A1I2N747</accession>
<dbReference type="Proteomes" id="UP000199116">
    <property type="component" value="Unassembled WGS sequence"/>
</dbReference>
<dbReference type="AlphaFoldDB" id="A0A1I2N747"/>
<feature type="domain" description="Lipid A biosynthesis N-terminal" evidence="2">
    <location>
        <begin position="131"/>
        <end position="202"/>
    </location>
</feature>
<feature type="transmembrane region" description="Helical" evidence="1">
    <location>
        <begin position="157"/>
        <end position="178"/>
    </location>
</feature>
<dbReference type="EMBL" id="FOOH01000019">
    <property type="protein sequence ID" value="SFF99775.1"/>
    <property type="molecule type" value="Genomic_DNA"/>
</dbReference>
<keyword evidence="1" id="KW-1133">Transmembrane helix</keyword>
<keyword evidence="1" id="KW-0472">Membrane</keyword>
<feature type="transmembrane region" description="Helical" evidence="1">
    <location>
        <begin position="6"/>
        <end position="23"/>
    </location>
</feature>
<name>A0A1I2N747_9FLAO</name>
<dbReference type="Gene3D" id="1.20.1280.290">
    <property type="match status" value="1"/>
</dbReference>
<dbReference type="GO" id="GO:0008915">
    <property type="term" value="F:lipid-A-disaccharide synthase activity"/>
    <property type="evidence" value="ECO:0007669"/>
    <property type="project" value="InterPro"/>
</dbReference>
<dbReference type="Pfam" id="PF07578">
    <property type="entry name" value="LAB_N"/>
    <property type="match status" value="2"/>
</dbReference>
<gene>
    <name evidence="3" type="ORF">SAMN04488033_11930</name>
</gene>
<feature type="transmembrane region" description="Helical" evidence="1">
    <location>
        <begin position="90"/>
        <end position="109"/>
    </location>
</feature>
<dbReference type="GO" id="GO:0009245">
    <property type="term" value="P:lipid A biosynthetic process"/>
    <property type="evidence" value="ECO:0007669"/>
    <property type="project" value="InterPro"/>
</dbReference>
<feature type="transmembrane region" description="Helical" evidence="1">
    <location>
        <begin position="124"/>
        <end position="145"/>
    </location>
</feature>
<feature type="domain" description="Lipid A biosynthesis N-terminal" evidence="2">
    <location>
        <begin position="10"/>
        <end position="81"/>
    </location>
</feature>
<organism evidence="3 4">
    <name type="scientific">Salegentibacter agarivorans</name>
    <dbReference type="NCBI Taxonomy" id="345907"/>
    <lineage>
        <taxon>Bacteria</taxon>
        <taxon>Pseudomonadati</taxon>
        <taxon>Bacteroidota</taxon>
        <taxon>Flavobacteriia</taxon>
        <taxon>Flavobacteriales</taxon>
        <taxon>Flavobacteriaceae</taxon>
        <taxon>Salegentibacter</taxon>
    </lineage>
</organism>
<dbReference type="RefSeq" id="WP_075326940.1">
    <property type="nucleotide sequence ID" value="NZ_FOOH01000019.1"/>
</dbReference>
<proteinExistence type="predicted"/>
<feature type="transmembrane region" description="Helical" evidence="1">
    <location>
        <begin position="184"/>
        <end position="201"/>
    </location>
</feature>
<feature type="transmembrane region" description="Helical" evidence="1">
    <location>
        <begin position="35"/>
        <end position="56"/>
    </location>
</feature>
<dbReference type="InterPro" id="IPR011499">
    <property type="entry name" value="Lipid_A_biosynth_N"/>
</dbReference>
<keyword evidence="1" id="KW-0812">Transmembrane</keyword>
<protein>
    <submittedName>
        <fullName evidence="3">Lipid A Biosynthesis N-terminal domain-containing protein</fullName>
    </submittedName>
</protein>
<dbReference type="GO" id="GO:0016020">
    <property type="term" value="C:membrane"/>
    <property type="evidence" value="ECO:0007669"/>
    <property type="project" value="GOC"/>
</dbReference>